<organism evidence="1 2">
    <name type="scientific">Marinobacter xiaoshiensis</name>
    <dbReference type="NCBI Taxonomy" id="3073652"/>
    <lineage>
        <taxon>Bacteria</taxon>
        <taxon>Pseudomonadati</taxon>
        <taxon>Pseudomonadota</taxon>
        <taxon>Gammaproteobacteria</taxon>
        <taxon>Pseudomonadales</taxon>
        <taxon>Marinobacteraceae</taxon>
        <taxon>Marinobacter</taxon>
    </lineage>
</organism>
<dbReference type="EMBL" id="JAVMBO010000017">
    <property type="protein sequence ID" value="MDS1311133.1"/>
    <property type="molecule type" value="Genomic_DNA"/>
</dbReference>
<sequence>MGGKPDIIRAIVLIFAVGLVITGFTSLQASEDRPATVTESSAAPVSIYMATTRSEFR</sequence>
<reference evidence="1" key="1">
    <citation type="submission" date="2023-09" db="EMBL/GenBank/DDBJ databases">
        <title>Marinobacter sediminicola sp. nov. and Marinobacter maritimum sp. nov., isolated from marine sediment.</title>
        <authorList>
            <person name="An J."/>
        </authorList>
    </citation>
    <scope>NUCLEOTIDE SEQUENCE</scope>
    <source>
        <strain evidence="1">F60267</strain>
    </source>
</reference>
<accession>A0ABU2HJ93</accession>
<comment type="caution">
    <text evidence="1">The sequence shown here is derived from an EMBL/GenBank/DDBJ whole genome shotgun (WGS) entry which is preliminary data.</text>
</comment>
<evidence type="ECO:0000313" key="1">
    <source>
        <dbReference type="EMBL" id="MDS1311133.1"/>
    </source>
</evidence>
<dbReference type="Proteomes" id="UP001267407">
    <property type="component" value="Unassembled WGS sequence"/>
</dbReference>
<protein>
    <submittedName>
        <fullName evidence="1">Uncharacterized protein</fullName>
    </submittedName>
</protein>
<dbReference type="RefSeq" id="WP_310966556.1">
    <property type="nucleotide sequence ID" value="NZ_JAVMBO010000017.1"/>
</dbReference>
<keyword evidence="2" id="KW-1185">Reference proteome</keyword>
<gene>
    <name evidence="1" type="ORF">RKA07_13605</name>
</gene>
<evidence type="ECO:0000313" key="2">
    <source>
        <dbReference type="Proteomes" id="UP001267407"/>
    </source>
</evidence>
<proteinExistence type="predicted"/>
<name>A0ABU2HJ93_9GAMM</name>